<dbReference type="Gene3D" id="2.60.40.1180">
    <property type="entry name" value="Golgi alpha-mannosidase II"/>
    <property type="match status" value="1"/>
</dbReference>
<dbReference type="Pfam" id="PF21307">
    <property type="entry name" value="Glyco_hydro_95_C"/>
    <property type="match status" value="1"/>
</dbReference>
<reference evidence="5 6" key="1">
    <citation type="submission" date="2019-02" db="EMBL/GenBank/DDBJ databases">
        <title>Deep-cultivation of Planctomycetes and their phenomic and genomic characterization uncovers novel biology.</title>
        <authorList>
            <person name="Wiegand S."/>
            <person name="Jogler M."/>
            <person name="Boedeker C."/>
            <person name="Pinto D."/>
            <person name="Vollmers J."/>
            <person name="Rivas-Marin E."/>
            <person name="Kohn T."/>
            <person name="Peeters S.H."/>
            <person name="Heuer A."/>
            <person name="Rast P."/>
            <person name="Oberbeckmann S."/>
            <person name="Bunk B."/>
            <person name="Jeske O."/>
            <person name="Meyerdierks A."/>
            <person name="Storesund J.E."/>
            <person name="Kallscheuer N."/>
            <person name="Luecker S."/>
            <person name="Lage O.M."/>
            <person name="Pohl T."/>
            <person name="Merkel B.J."/>
            <person name="Hornburger P."/>
            <person name="Mueller R.-W."/>
            <person name="Bruemmer F."/>
            <person name="Labrenz M."/>
            <person name="Spormann A.M."/>
            <person name="Op Den Camp H."/>
            <person name="Overmann J."/>
            <person name="Amann R."/>
            <person name="Jetten M.S.M."/>
            <person name="Mascher T."/>
            <person name="Medema M.H."/>
            <person name="Devos D.P."/>
            <person name="Kaster A.-K."/>
            <person name="Ovreas L."/>
            <person name="Rohde M."/>
            <person name="Galperin M.Y."/>
            <person name="Jogler C."/>
        </authorList>
    </citation>
    <scope>NUCLEOTIDE SEQUENCE [LARGE SCALE GENOMIC DNA]</scope>
    <source>
        <strain evidence="5 6">Poly41</strain>
    </source>
</reference>
<feature type="domain" description="Glycosyl hydrolase family 95 N-terminal" evidence="2">
    <location>
        <begin position="24"/>
        <end position="276"/>
    </location>
</feature>
<dbReference type="InterPro" id="IPR049053">
    <property type="entry name" value="AFCA-like_C"/>
</dbReference>
<accession>A0A5C6D863</accession>
<dbReference type="OrthoDB" id="9802600at2"/>
<dbReference type="GO" id="GO:0005975">
    <property type="term" value="P:carbohydrate metabolic process"/>
    <property type="evidence" value="ECO:0007669"/>
    <property type="project" value="InterPro"/>
</dbReference>
<dbReference type="GO" id="GO:0004560">
    <property type="term" value="F:alpha-L-fucosidase activity"/>
    <property type="evidence" value="ECO:0007669"/>
    <property type="project" value="InterPro"/>
</dbReference>
<feature type="domain" description="Glycosyl hydrolase family 95 catalytic" evidence="4">
    <location>
        <begin position="294"/>
        <end position="703"/>
    </location>
</feature>
<keyword evidence="6" id="KW-1185">Reference proteome</keyword>
<proteinExistence type="predicted"/>
<feature type="domain" description="Alpha fucosidase A-like C-terminal" evidence="3">
    <location>
        <begin position="705"/>
        <end position="759"/>
    </location>
</feature>
<dbReference type="Proteomes" id="UP000319143">
    <property type="component" value="Unassembled WGS sequence"/>
</dbReference>
<dbReference type="PIRSF" id="PIRSF007663">
    <property type="entry name" value="UCP007663"/>
    <property type="match status" value="1"/>
</dbReference>
<dbReference type="InterPro" id="IPR013780">
    <property type="entry name" value="Glyco_hydro_b"/>
</dbReference>
<evidence type="ECO:0000259" key="2">
    <source>
        <dbReference type="Pfam" id="PF14498"/>
    </source>
</evidence>
<dbReference type="InterPro" id="IPR016518">
    <property type="entry name" value="Alpha-L-fucosidase"/>
</dbReference>
<dbReference type="InterPro" id="IPR008928">
    <property type="entry name" value="6-hairpin_glycosidase_sf"/>
</dbReference>
<feature type="chain" id="PRO_5022842244" evidence="1">
    <location>
        <begin position="21"/>
        <end position="777"/>
    </location>
</feature>
<evidence type="ECO:0000256" key="1">
    <source>
        <dbReference type="SAM" id="SignalP"/>
    </source>
</evidence>
<organism evidence="5 6">
    <name type="scientific">Novipirellula artificiosorum</name>
    <dbReference type="NCBI Taxonomy" id="2528016"/>
    <lineage>
        <taxon>Bacteria</taxon>
        <taxon>Pseudomonadati</taxon>
        <taxon>Planctomycetota</taxon>
        <taxon>Planctomycetia</taxon>
        <taxon>Pirellulales</taxon>
        <taxon>Pirellulaceae</taxon>
        <taxon>Novipirellula</taxon>
    </lineage>
</organism>
<dbReference type="RefSeq" id="WP_146530989.1">
    <property type="nucleotide sequence ID" value="NZ_SJPV01000017.1"/>
</dbReference>
<dbReference type="PANTHER" id="PTHR31084:SF0">
    <property type="entry name" value="ALPHA-L-FUCOSIDASE 2"/>
    <property type="match status" value="1"/>
</dbReference>
<evidence type="ECO:0000313" key="5">
    <source>
        <dbReference type="EMBL" id="TWU31416.1"/>
    </source>
</evidence>
<dbReference type="EMBL" id="SJPV01000017">
    <property type="protein sequence ID" value="TWU31416.1"/>
    <property type="molecule type" value="Genomic_DNA"/>
</dbReference>
<protein>
    <submittedName>
        <fullName evidence="5">Uncharacterized protein</fullName>
    </submittedName>
</protein>
<dbReference type="Pfam" id="PF14498">
    <property type="entry name" value="Glyco_hyd_65N_2"/>
    <property type="match status" value="1"/>
</dbReference>
<evidence type="ECO:0000259" key="4">
    <source>
        <dbReference type="Pfam" id="PF22124"/>
    </source>
</evidence>
<dbReference type="InterPro" id="IPR054363">
    <property type="entry name" value="GH95_cat"/>
</dbReference>
<gene>
    <name evidence="5" type="ORF">Poly41_62850</name>
</gene>
<evidence type="ECO:0000313" key="6">
    <source>
        <dbReference type="Proteomes" id="UP000319143"/>
    </source>
</evidence>
<name>A0A5C6D863_9BACT</name>
<dbReference type="Gene3D" id="2.70.98.50">
    <property type="entry name" value="putative glycoside hydrolase family protein from bacillus halodurans"/>
    <property type="match status" value="1"/>
</dbReference>
<dbReference type="InterPro" id="IPR027414">
    <property type="entry name" value="GH95_N_dom"/>
</dbReference>
<sequence length="777" mass="87339" precursor="true">MLRLYILFILACLSTSSLHAHHQLWYRQPASDWNEALPVGNGRMGAMVFGDPDRERIQLNEDSMWAGELKDVKSSIGTPADLSEVRRLIDEGKFQEADQELIKRFSRGRVTRSHQTLGELYFDWKNDGRPHHDYRRQLDLKAGVATTTWHRGATTFTQEVFCSNPDEALFIKLTAEGTEKLNFDIQLDRPLDQGVVTHEVRAYEADDAKSLIMSGQVTQENAKLQDKPVKGMKGVRFAAQLDAVAVGGVIRIANDGLRVREAEAVYLQLMARTDFGGSKIDLTADGSQSLAENFDTLRVRHTEDHRKLYDRCRLDLECPPELAELSTDERLARLREENSDPGLEALLFHYGRYLLIACSRANGNPANLQGLWNPSMEAPWNSDYHLNINLQMNYWPADVTNLSETHRPVFGWMQHLARNGAVTAREQYGMRGWMAHHATDLRAQTVMKSFRAYGGGWIHGGGWMCQHVWTHYDYTRDKTFLQEIGYPLLSGQARFYLDWLVEKDGKLISYPETSPENSFLTKDGKRAATCVKAAMGQQIIAEVFTNTLAAARELGIEDSFIAEIEVAQPKLDSGQHIGPDGRLLEWDRPRDEADPGHRHLSHLYGFHPGISITQEKTPELLIAAKKSIDFREKHGSVGVGWSRAWAVNIYARLRDGDTAEHHLQEILRTQTLTNGFNSVFGTNRPLFQIEANFGATAGVAEMLVQSHDGLIHLLPALPEAWPDGCVTGLRARGGHTIDIQWKDGNLTSATITKGAGALLPIFVQGKRVHEDPRIVIK</sequence>
<dbReference type="AlphaFoldDB" id="A0A5C6D863"/>
<feature type="signal peptide" evidence="1">
    <location>
        <begin position="1"/>
        <end position="20"/>
    </location>
</feature>
<dbReference type="Pfam" id="PF22124">
    <property type="entry name" value="Glyco_hydro_95_cat"/>
    <property type="match status" value="1"/>
</dbReference>
<dbReference type="SUPFAM" id="SSF48208">
    <property type="entry name" value="Six-hairpin glycosidases"/>
    <property type="match status" value="1"/>
</dbReference>
<dbReference type="PANTHER" id="PTHR31084">
    <property type="entry name" value="ALPHA-L-FUCOSIDASE 2"/>
    <property type="match status" value="1"/>
</dbReference>
<evidence type="ECO:0000259" key="3">
    <source>
        <dbReference type="Pfam" id="PF21307"/>
    </source>
</evidence>
<comment type="caution">
    <text evidence="5">The sequence shown here is derived from an EMBL/GenBank/DDBJ whole genome shotgun (WGS) entry which is preliminary data.</text>
</comment>
<keyword evidence="1" id="KW-0732">Signal</keyword>